<gene>
    <name evidence="4" type="ORF">Hgul01_02714</name>
</gene>
<dbReference type="PANTHER" id="PTHR33745:SF1">
    <property type="entry name" value="RSBT ANTAGONIST PROTEIN RSBS"/>
    <property type="match status" value="1"/>
</dbReference>
<evidence type="ECO:0000259" key="3">
    <source>
        <dbReference type="PROSITE" id="PS50801"/>
    </source>
</evidence>
<keyword evidence="5" id="KW-1185">Reference proteome</keyword>
<dbReference type="EMBL" id="BAABRU010000009">
    <property type="protein sequence ID" value="GAA5528911.1"/>
    <property type="molecule type" value="Genomic_DNA"/>
</dbReference>
<evidence type="ECO:0000256" key="2">
    <source>
        <dbReference type="SAM" id="Phobius"/>
    </source>
</evidence>
<organism evidence="4 5">
    <name type="scientific">Herpetosiphon gulosus</name>
    <dbReference type="NCBI Taxonomy" id="1973496"/>
    <lineage>
        <taxon>Bacteria</taxon>
        <taxon>Bacillati</taxon>
        <taxon>Chloroflexota</taxon>
        <taxon>Chloroflexia</taxon>
        <taxon>Herpetosiphonales</taxon>
        <taxon>Herpetosiphonaceae</taxon>
        <taxon>Herpetosiphon</taxon>
    </lineage>
</organism>
<evidence type="ECO:0000313" key="5">
    <source>
        <dbReference type="Proteomes" id="UP001428290"/>
    </source>
</evidence>
<sequence>MRFKALLAGLFRINHADANIRRRGKAIVGITFFLVCCITLIGIFSIFAAGWRETALLTSPFGLLGLAAIWLARRGMANRAAGLLIAAALVALVAAPVLANRVAFTPFFFLLPILMAFVTLSPRGLLFASGTSVASVGLLAWLTQNIPQTLPQNSEVFGLASTLLLIIIGLGYVGSRTTHQAIQAMNLAQQQSRELTNTLQVERDQLSQRVAESTAELRQSLANSEQLIAEQAHLLAENDQQRSTIRSLSLPILPLHQHMLLAPLIGTFEQQRLHDIQTQLLQAVEAYQAKILLLDLTGVAVLDQAGAAMLQRIVQASSLLGAVVAFIGVQPEAAQAIVSMGHELGNVRVFRDLQAAIQQHSRLLFDS</sequence>
<dbReference type="RefSeq" id="WP_345722530.1">
    <property type="nucleotide sequence ID" value="NZ_BAABRU010000009.1"/>
</dbReference>
<dbReference type="Proteomes" id="UP001428290">
    <property type="component" value="Unassembled WGS sequence"/>
</dbReference>
<dbReference type="CDD" id="cd07041">
    <property type="entry name" value="STAS_RsbR_RsbS_like"/>
    <property type="match status" value="1"/>
</dbReference>
<feature type="coiled-coil region" evidence="1">
    <location>
        <begin position="185"/>
        <end position="223"/>
    </location>
</feature>
<feature type="transmembrane region" description="Helical" evidence="2">
    <location>
        <begin position="55"/>
        <end position="73"/>
    </location>
</feature>
<dbReference type="Gene3D" id="3.30.750.24">
    <property type="entry name" value="STAS domain"/>
    <property type="match status" value="1"/>
</dbReference>
<feature type="transmembrane region" description="Helical" evidence="2">
    <location>
        <begin position="156"/>
        <end position="175"/>
    </location>
</feature>
<dbReference type="InterPro" id="IPR036513">
    <property type="entry name" value="STAS_dom_sf"/>
</dbReference>
<feature type="transmembrane region" description="Helical" evidence="2">
    <location>
        <begin position="26"/>
        <end position="49"/>
    </location>
</feature>
<feature type="transmembrane region" description="Helical" evidence="2">
    <location>
        <begin position="80"/>
        <end position="98"/>
    </location>
</feature>
<dbReference type="InterPro" id="IPR002645">
    <property type="entry name" value="STAS_dom"/>
</dbReference>
<dbReference type="SUPFAM" id="SSF52091">
    <property type="entry name" value="SpoIIaa-like"/>
    <property type="match status" value="1"/>
</dbReference>
<evidence type="ECO:0000256" key="1">
    <source>
        <dbReference type="SAM" id="Coils"/>
    </source>
</evidence>
<keyword evidence="2" id="KW-0472">Membrane</keyword>
<keyword evidence="2" id="KW-1133">Transmembrane helix</keyword>
<keyword evidence="1" id="KW-0175">Coiled coil</keyword>
<dbReference type="PANTHER" id="PTHR33745">
    <property type="entry name" value="RSBT ANTAGONIST PROTEIN RSBS-RELATED"/>
    <property type="match status" value="1"/>
</dbReference>
<reference evidence="4 5" key="1">
    <citation type="submission" date="2024-02" db="EMBL/GenBank/DDBJ databases">
        <title>Herpetosiphon gulosus NBRC 112829.</title>
        <authorList>
            <person name="Ichikawa N."/>
            <person name="Katano-Makiyama Y."/>
            <person name="Hidaka K."/>
        </authorList>
    </citation>
    <scope>NUCLEOTIDE SEQUENCE [LARGE SCALE GENOMIC DNA]</scope>
    <source>
        <strain evidence="4 5">NBRC 112829</strain>
    </source>
</reference>
<dbReference type="Pfam" id="PF01740">
    <property type="entry name" value="STAS"/>
    <property type="match status" value="1"/>
</dbReference>
<evidence type="ECO:0000313" key="4">
    <source>
        <dbReference type="EMBL" id="GAA5528911.1"/>
    </source>
</evidence>
<comment type="caution">
    <text evidence="4">The sequence shown here is derived from an EMBL/GenBank/DDBJ whole genome shotgun (WGS) entry which is preliminary data.</text>
</comment>
<feature type="domain" description="STAS" evidence="3">
    <location>
        <begin position="249"/>
        <end position="360"/>
    </location>
</feature>
<protein>
    <recommendedName>
        <fullName evidence="3">STAS domain-containing protein</fullName>
    </recommendedName>
</protein>
<accession>A0ABP9X3H7</accession>
<dbReference type="InterPro" id="IPR051932">
    <property type="entry name" value="Bact_StressResp_Reg"/>
</dbReference>
<feature type="transmembrane region" description="Helical" evidence="2">
    <location>
        <begin position="104"/>
        <end position="120"/>
    </location>
</feature>
<keyword evidence="2" id="KW-0812">Transmembrane</keyword>
<feature type="transmembrane region" description="Helical" evidence="2">
    <location>
        <begin position="125"/>
        <end position="144"/>
    </location>
</feature>
<proteinExistence type="predicted"/>
<name>A0ABP9X3H7_9CHLR</name>
<dbReference type="PROSITE" id="PS50801">
    <property type="entry name" value="STAS"/>
    <property type="match status" value="1"/>
</dbReference>